<keyword evidence="4" id="KW-1185">Reference proteome</keyword>
<comment type="function">
    <text evidence="2">Hydrolyzes RNA 2',3'-cyclic phosphodiester to an RNA 2'-phosphomonoester.</text>
</comment>
<evidence type="ECO:0000256" key="2">
    <source>
        <dbReference type="HAMAP-Rule" id="MF_01940"/>
    </source>
</evidence>
<evidence type="ECO:0000313" key="4">
    <source>
        <dbReference type="Proteomes" id="UP001143391"/>
    </source>
</evidence>
<proteinExistence type="inferred from homology"/>
<feature type="active site" description="Proton donor" evidence="2">
    <location>
        <position position="43"/>
    </location>
</feature>
<dbReference type="Gene3D" id="3.90.1140.10">
    <property type="entry name" value="Cyclic phosphodiesterase"/>
    <property type="match status" value="1"/>
</dbReference>
<reference evidence="3" key="1">
    <citation type="submission" date="2022-07" db="EMBL/GenBank/DDBJ databases">
        <title>Marinobacter iranensis a new bacterium isolate from a hipersaline lake in Iran.</title>
        <authorList>
            <person name="Mohammad A.M.A."/>
            <person name="Cristina S.-P."/>
            <person name="Antonio V."/>
        </authorList>
    </citation>
    <scope>NUCLEOTIDE SEQUENCE</scope>
    <source>
        <strain evidence="3">71-i</strain>
    </source>
</reference>
<dbReference type="PANTHER" id="PTHR35561">
    <property type="entry name" value="RNA 2',3'-CYCLIC PHOSPHODIESTERASE"/>
    <property type="match status" value="1"/>
</dbReference>
<feature type="short sequence motif" description="HXTX 2" evidence="2">
    <location>
        <begin position="127"/>
        <end position="130"/>
    </location>
</feature>
<comment type="catalytic activity">
    <reaction evidence="2">
        <text>a 3'-end 2',3'-cyclophospho-ribonucleotide-RNA + H2O = a 3'-end 2'-phospho-ribonucleotide-RNA + H(+)</text>
        <dbReference type="Rhea" id="RHEA:11828"/>
        <dbReference type="Rhea" id="RHEA-COMP:10464"/>
        <dbReference type="Rhea" id="RHEA-COMP:17353"/>
        <dbReference type="ChEBI" id="CHEBI:15377"/>
        <dbReference type="ChEBI" id="CHEBI:15378"/>
        <dbReference type="ChEBI" id="CHEBI:83064"/>
        <dbReference type="ChEBI" id="CHEBI:173113"/>
        <dbReference type="EC" id="3.1.4.58"/>
    </reaction>
</comment>
<organism evidence="3 4">
    <name type="scientific">Marinobacter iranensis</name>
    <dbReference type="NCBI Taxonomy" id="2962607"/>
    <lineage>
        <taxon>Bacteria</taxon>
        <taxon>Pseudomonadati</taxon>
        <taxon>Pseudomonadota</taxon>
        <taxon>Gammaproteobacteria</taxon>
        <taxon>Pseudomonadales</taxon>
        <taxon>Marinobacteraceae</taxon>
        <taxon>Marinobacter</taxon>
    </lineage>
</organism>
<name>A0ABT5YBD2_9GAMM</name>
<dbReference type="Proteomes" id="UP001143391">
    <property type="component" value="Unassembled WGS sequence"/>
</dbReference>
<gene>
    <name evidence="3" type="primary">thpR</name>
    <name evidence="3" type="ORF">NLU14_12225</name>
</gene>
<dbReference type="SUPFAM" id="SSF55144">
    <property type="entry name" value="LigT-like"/>
    <property type="match status" value="1"/>
</dbReference>
<keyword evidence="1 2" id="KW-0378">Hydrolase</keyword>
<dbReference type="EC" id="3.1.4.58" evidence="2"/>
<accession>A0ABT5YBD2</accession>
<protein>
    <recommendedName>
        <fullName evidence="2">RNA 2',3'-cyclic phosphodiesterase</fullName>
        <shortName evidence="2">RNA 2',3'-CPDase</shortName>
        <ecNumber evidence="2">3.1.4.58</ecNumber>
    </recommendedName>
</protein>
<dbReference type="RefSeq" id="WP_275706885.1">
    <property type="nucleotide sequence ID" value="NZ_JANCMW010000007.1"/>
</dbReference>
<evidence type="ECO:0000313" key="3">
    <source>
        <dbReference type="EMBL" id="MDF0750991.1"/>
    </source>
</evidence>
<dbReference type="InterPro" id="IPR009097">
    <property type="entry name" value="Cyclic_Pdiesterase"/>
</dbReference>
<comment type="similarity">
    <text evidence="2">Belongs to the 2H phosphoesterase superfamily. ThpR family.</text>
</comment>
<comment type="caution">
    <text evidence="3">The sequence shown here is derived from an EMBL/GenBank/DDBJ whole genome shotgun (WGS) entry which is preliminary data.</text>
</comment>
<dbReference type="NCBIfam" id="TIGR02258">
    <property type="entry name" value="2_5_ligase"/>
    <property type="match status" value="1"/>
</dbReference>
<dbReference type="EMBL" id="JANCMW010000007">
    <property type="protein sequence ID" value="MDF0750991.1"/>
    <property type="molecule type" value="Genomic_DNA"/>
</dbReference>
<feature type="active site" description="Proton acceptor" evidence="2">
    <location>
        <position position="127"/>
    </location>
</feature>
<sequence>MLDRAETLRLFFGLEIPESVKQQLLLIQRPVAGARWQRADQLHLTLVFLGNVEVQQLPGVRDAARNLPVTPFDLAISGIGCFGEPDHPRNLWAGVQPVEELAELHDALNQRLASCGFGQVRRTFRPHITLARFKKGPGSVADLLEAHERQPTGTFLVDRLALFKSVQGEHGSVYHIIERYPLAGSG</sequence>
<dbReference type="HAMAP" id="MF_01940">
    <property type="entry name" value="RNA_CPDase"/>
    <property type="match status" value="1"/>
</dbReference>
<dbReference type="Pfam" id="PF13563">
    <property type="entry name" value="2_5_RNA_ligase2"/>
    <property type="match status" value="1"/>
</dbReference>
<dbReference type="PANTHER" id="PTHR35561:SF1">
    <property type="entry name" value="RNA 2',3'-CYCLIC PHOSPHODIESTERASE"/>
    <property type="match status" value="1"/>
</dbReference>
<evidence type="ECO:0000256" key="1">
    <source>
        <dbReference type="ARBA" id="ARBA00022801"/>
    </source>
</evidence>
<feature type="short sequence motif" description="HXTX 1" evidence="2">
    <location>
        <begin position="43"/>
        <end position="46"/>
    </location>
</feature>
<dbReference type="InterPro" id="IPR004175">
    <property type="entry name" value="RNA_CPDase"/>
</dbReference>